<gene>
    <name evidence="1" type="ORF">DFR75_101548</name>
</gene>
<evidence type="ECO:0000313" key="2">
    <source>
        <dbReference type="Proteomes" id="UP000295087"/>
    </source>
</evidence>
<protein>
    <submittedName>
        <fullName evidence="1">Uncharacterized protein</fullName>
    </submittedName>
</protein>
<accession>A0A4V3CQF7</accession>
<comment type="caution">
    <text evidence="1">The sequence shown here is derived from an EMBL/GenBank/DDBJ whole genome shotgun (WGS) entry which is preliminary data.</text>
</comment>
<dbReference type="EMBL" id="SNXK01000001">
    <property type="protein sequence ID" value="TDP41449.1"/>
    <property type="molecule type" value="Genomic_DNA"/>
</dbReference>
<dbReference type="Proteomes" id="UP000295087">
    <property type="component" value="Unassembled WGS sequence"/>
</dbReference>
<reference evidence="1 2" key="1">
    <citation type="submission" date="2019-03" db="EMBL/GenBank/DDBJ databases">
        <title>Genomic Encyclopedia of Type Strains, Phase IV (KMG-IV): sequencing the most valuable type-strain genomes for metagenomic binning, comparative biology and taxonomic classification.</title>
        <authorList>
            <person name="Goeker M."/>
        </authorList>
    </citation>
    <scope>NUCLEOTIDE SEQUENCE [LARGE SCALE GENOMIC DNA]</scope>
    <source>
        <strain evidence="1 2">DSM 44496</strain>
    </source>
</reference>
<dbReference type="AlphaFoldDB" id="A0A4V3CQF7"/>
<evidence type="ECO:0000313" key="1">
    <source>
        <dbReference type="EMBL" id="TDP41449.1"/>
    </source>
</evidence>
<name>A0A4V3CQF7_NOCIG</name>
<proteinExistence type="predicted"/>
<sequence length="490" mass="53316">MIDAATARRGVGDWAGACAAAHVDTDIDLRALARKHGRELAARVRTDLRYLAPDLLRWHLPRVAPDGLLRPGLTLALARYASETSRDREGFVHLVVRTAPAWADAGQRISLAVRDGSDAAPSLHPHPRPNRRYRLDLHRHLWDARRAGELAMRCGASPGGTGDPGVAARFVAGVTSPADRGLIETVPTNCAVEQWAAEAVRLLRAEQRPMTSRAEKASPQPVSAGAARASSQRVLVRFGARRHVVLEVEPAPTASGEPAPGWGPVVRIVTDHPRGRLTALPILPDAATWTLPDLDLLRAGAITADRLHPLVAEALVPMADRSPTRTRTSPPRTHLVECRGETHRIGLVNGTLSALDHDPAEVEREELLVALTGVALPCLRVIDAAHRRPDWIDGVRERLDHGDTAGALTVVEDLLGPGAVLRDGPLRDAIDRAARRRITYGLYRSEIFAGLGKDAPRTLADRLQRAGLRQGRDRKLLQRLARHDNRHVLS</sequence>
<organism evidence="1 2">
    <name type="scientific">Nocardia ignorata</name>
    <dbReference type="NCBI Taxonomy" id="145285"/>
    <lineage>
        <taxon>Bacteria</taxon>
        <taxon>Bacillati</taxon>
        <taxon>Actinomycetota</taxon>
        <taxon>Actinomycetes</taxon>
        <taxon>Mycobacteriales</taxon>
        <taxon>Nocardiaceae</taxon>
        <taxon>Nocardia</taxon>
    </lineage>
</organism>
<keyword evidence="2" id="KW-1185">Reference proteome</keyword>